<dbReference type="GO" id="GO:0016787">
    <property type="term" value="F:hydrolase activity"/>
    <property type="evidence" value="ECO:0007669"/>
    <property type="project" value="UniProtKB-KW"/>
</dbReference>
<evidence type="ECO:0000313" key="2">
    <source>
        <dbReference type="Proteomes" id="UP001062165"/>
    </source>
</evidence>
<proteinExistence type="predicted"/>
<dbReference type="Gene3D" id="2.115.10.20">
    <property type="entry name" value="Glycosyl hydrolase domain, family 43"/>
    <property type="match status" value="1"/>
</dbReference>
<dbReference type="EMBL" id="CP106735">
    <property type="protein sequence ID" value="UXX77849.1"/>
    <property type="molecule type" value="Genomic_DNA"/>
</dbReference>
<keyword evidence="1" id="KW-0378">Hydrolase</keyword>
<dbReference type="PANTHER" id="PTHR35279:SF1">
    <property type="entry name" value="ARABINANASE_LEVANSUCRASE_INVERTASE"/>
    <property type="match status" value="1"/>
</dbReference>
<dbReference type="PANTHER" id="PTHR35279">
    <property type="match status" value="1"/>
</dbReference>
<organism evidence="1 2">
    <name type="scientific">Reichenbachiella carrageenanivorans</name>
    <dbReference type="NCBI Taxonomy" id="2979869"/>
    <lineage>
        <taxon>Bacteria</taxon>
        <taxon>Pseudomonadati</taxon>
        <taxon>Bacteroidota</taxon>
        <taxon>Cytophagia</taxon>
        <taxon>Cytophagales</taxon>
        <taxon>Reichenbachiellaceae</taxon>
        <taxon>Reichenbachiella</taxon>
    </lineage>
</organism>
<accession>A0ABY6CVC2</accession>
<dbReference type="InterPro" id="IPR023296">
    <property type="entry name" value="Glyco_hydro_beta-prop_sf"/>
</dbReference>
<protein>
    <submittedName>
        <fullName evidence="1">Glycosyl hydrolase</fullName>
    </submittedName>
</protein>
<gene>
    <name evidence="1" type="ORF">N7E81_10765</name>
</gene>
<dbReference type="PROSITE" id="PS51257">
    <property type="entry name" value="PROKAR_LIPOPROTEIN"/>
    <property type="match status" value="1"/>
</dbReference>
<dbReference type="CDD" id="cd08992">
    <property type="entry name" value="GH117"/>
    <property type="match status" value="1"/>
</dbReference>
<dbReference type="RefSeq" id="WP_263049596.1">
    <property type="nucleotide sequence ID" value="NZ_CP106735.1"/>
</dbReference>
<dbReference type="SUPFAM" id="SSF75005">
    <property type="entry name" value="Arabinanase/levansucrase/invertase"/>
    <property type="match status" value="1"/>
</dbReference>
<dbReference type="Proteomes" id="UP001062165">
    <property type="component" value="Chromosome"/>
</dbReference>
<name>A0ABY6CVC2_9BACT</name>
<reference evidence="1" key="1">
    <citation type="submission" date="2022-10" db="EMBL/GenBank/DDBJ databases">
        <title>Comparative genomics and taxonomic characterization of three novel marine species of genus Reichenbachiella exhibiting antioxidant and polysaccharide degradation activities.</title>
        <authorList>
            <person name="Muhammad N."/>
            <person name="Lee Y.-J."/>
            <person name="Ko J."/>
            <person name="Kim S.-G."/>
        </authorList>
    </citation>
    <scope>NUCLEOTIDE SEQUENCE</scope>
    <source>
        <strain evidence="1">Wsw4-B4</strain>
    </source>
</reference>
<evidence type="ECO:0000313" key="1">
    <source>
        <dbReference type="EMBL" id="UXX77849.1"/>
    </source>
</evidence>
<sequence length="395" mass="44695">MNNLSRYIALALLIGLSSCISDSSSHGLSEEALEQLPQEVYKRNAIMNRSHLSAASIRALSNNYSEASTWYLEFRLHDLKGDLAFEPGVVRRDPSDIITVKDTMYVYYTKSLGKSHGFGTGDPSNKVFPWDKSDIWMAMSVDGWNWEELGAVIKRGNEGSFDDRSVFTPQILVHENRYILVYQTVRSPYSNRVKNQVAMAWSDHPRGPFNKLTEPILSPADDGVWDGNEDNRYNVKVQGSFDSHKVHDPTLVPYQGKYYLYYKGERMGEKLTNAGREIRWGVAIADQLEGPYTKSPYNPITNSGHQLCVWPYQGGIAGLLVSDGPEKNTIQWAPDGINFHIKSYLKWGPEAVGLDQTTDFEHSGVAALRWGVCHQVTMPDQQYIRRFEGFKPMIP</sequence>
<keyword evidence="2" id="KW-1185">Reference proteome</keyword>